<keyword evidence="1" id="KW-1133">Transmembrane helix</keyword>
<protein>
    <submittedName>
        <fullName evidence="2">Uncharacterized protein</fullName>
    </submittedName>
</protein>
<feature type="transmembrane region" description="Helical" evidence="1">
    <location>
        <begin position="6"/>
        <end position="29"/>
    </location>
</feature>
<organism evidence="2 3">
    <name type="scientific">Comamonas testosteroni TK102</name>
    <dbReference type="NCBI Taxonomy" id="1392005"/>
    <lineage>
        <taxon>Bacteria</taxon>
        <taxon>Pseudomonadati</taxon>
        <taxon>Pseudomonadota</taxon>
        <taxon>Betaproteobacteria</taxon>
        <taxon>Burkholderiales</taxon>
        <taxon>Comamonadaceae</taxon>
        <taxon>Comamonas</taxon>
    </lineage>
</organism>
<reference evidence="2 3" key="1">
    <citation type="journal article" date="2014" name="Genome Announc.">
        <title>Complete Genome Sequence of Polychlorinated Biphenyl Degrader Comamonas testosteroni TK102 (NBRC 109938).</title>
        <authorList>
            <person name="Fukuda K."/>
            <person name="Hosoyama A."/>
            <person name="Tsuchikane K."/>
            <person name="Ohji S."/>
            <person name="Yamazoe A."/>
            <person name="Fujita N."/>
            <person name="Shintani M."/>
            <person name="Kimbara K."/>
        </authorList>
    </citation>
    <scope>NUCLEOTIDE SEQUENCE [LARGE SCALE GENOMIC DNA]</scope>
    <source>
        <strain evidence="2">TK102</strain>
    </source>
</reference>
<evidence type="ECO:0000256" key="1">
    <source>
        <dbReference type="SAM" id="Phobius"/>
    </source>
</evidence>
<dbReference type="HOGENOM" id="CLU_3395959_0_0_4"/>
<keyword evidence="1" id="KW-0472">Membrane</keyword>
<gene>
    <name evidence="2" type="ORF">O987_21960</name>
</gene>
<accession>A0A076PUT6</accession>
<evidence type="ECO:0000313" key="3">
    <source>
        <dbReference type="Proteomes" id="UP000028782"/>
    </source>
</evidence>
<sequence length="31" mass="3873">MVLLFLFDIFLLYILVTKKPIFLIEYLFIHR</sequence>
<dbReference type="KEGG" id="ctes:O987_21960"/>
<keyword evidence="1" id="KW-0812">Transmembrane</keyword>
<name>A0A076PUT6_COMTE</name>
<evidence type="ECO:0000313" key="2">
    <source>
        <dbReference type="EMBL" id="AIJ48481.1"/>
    </source>
</evidence>
<dbReference type="EMBL" id="CP006704">
    <property type="protein sequence ID" value="AIJ48481.1"/>
    <property type="molecule type" value="Genomic_DNA"/>
</dbReference>
<proteinExistence type="predicted"/>
<dbReference type="Proteomes" id="UP000028782">
    <property type="component" value="Chromosome"/>
</dbReference>
<dbReference type="AlphaFoldDB" id="A0A076PUT6"/>